<protein>
    <submittedName>
        <fullName evidence="1">Uncharacterized protein</fullName>
    </submittedName>
</protein>
<evidence type="ECO:0000313" key="2">
    <source>
        <dbReference type="Proteomes" id="UP000289216"/>
    </source>
</evidence>
<dbReference type="EMBL" id="SBAP01000026">
    <property type="protein sequence ID" value="RXZ68558.1"/>
    <property type="molecule type" value="Genomic_DNA"/>
</dbReference>
<reference evidence="1 2" key="1">
    <citation type="submission" date="2019-01" db="EMBL/GenBank/DDBJ databases">
        <title>Fusobacterium necrophorum Isolated From the Uterus of Dairy Cows.</title>
        <authorList>
            <person name="Francis A.M."/>
        </authorList>
    </citation>
    <scope>NUCLEOTIDE SEQUENCE [LARGE SCALE GENOMIC DNA]</scope>
    <source>
        <strain evidence="1 2">KG35</strain>
    </source>
</reference>
<comment type="caution">
    <text evidence="1">The sequence shown here is derived from an EMBL/GenBank/DDBJ whole genome shotgun (WGS) entry which is preliminary data.</text>
</comment>
<dbReference type="AlphaFoldDB" id="A0A4Q2KSU5"/>
<dbReference type="RefSeq" id="WP_129491613.1">
    <property type="nucleotide sequence ID" value="NZ_SBAP01000026.1"/>
</dbReference>
<proteinExistence type="predicted"/>
<evidence type="ECO:0000313" key="1">
    <source>
        <dbReference type="EMBL" id="RXZ68558.1"/>
    </source>
</evidence>
<organism evidence="1 2">
    <name type="scientific">Fusobacterium necrophorum</name>
    <dbReference type="NCBI Taxonomy" id="859"/>
    <lineage>
        <taxon>Bacteria</taxon>
        <taxon>Fusobacteriati</taxon>
        <taxon>Fusobacteriota</taxon>
        <taxon>Fusobacteriia</taxon>
        <taxon>Fusobacteriales</taxon>
        <taxon>Fusobacteriaceae</taxon>
        <taxon>Fusobacterium</taxon>
    </lineage>
</organism>
<gene>
    <name evidence="1" type="ORF">EPT53_09385</name>
</gene>
<dbReference type="Proteomes" id="UP000289216">
    <property type="component" value="Unassembled WGS sequence"/>
</dbReference>
<name>A0A4Q2KSU5_9FUSO</name>
<sequence length="140" mass="16659">MEEKDKKIEPITESKISDIQEFGKVGNILVLETVGTFRNMMNLIHKPREKERYIEEKYLDGNGEEKKREIRERQAIYYPFEESPEFEFMLAQAVKLQLEGKEVDLTANNLVKFFNREPQEYRNVQRALNKHASDMGFLRK</sequence>
<accession>A0A4Q2KSU5</accession>